<feature type="region of interest" description="Disordered" evidence="2">
    <location>
        <begin position="5159"/>
        <end position="5243"/>
    </location>
</feature>
<feature type="compositionally biased region" description="Polar residues" evidence="2">
    <location>
        <begin position="1718"/>
        <end position="1732"/>
    </location>
</feature>
<feature type="compositionally biased region" description="Basic and acidic residues" evidence="2">
    <location>
        <begin position="2792"/>
        <end position="2802"/>
    </location>
</feature>
<feature type="compositionally biased region" description="Polar residues" evidence="2">
    <location>
        <begin position="1632"/>
        <end position="1644"/>
    </location>
</feature>
<feature type="compositionally biased region" description="Basic and acidic residues" evidence="2">
    <location>
        <begin position="1694"/>
        <end position="1710"/>
    </location>
</feature>
<feature type="compositionally biased region" description="Low complexity" evidence="2">
    <location>
        <begin position="51"/>
        <end position="68"/>
    </location>
</feature>
<accession>A0AAX6MPC8</accession>
<feature type="compositionally biased region" description="Basic and acidic residues" evidence="2">
    <location>
        <begin position="3644"/>
        <end position="3656"/>
    </location>
</feature>
<feature type="compositionally biased region" description="Basic and acidic residues" evidence="2">
    <location>
        <begin position="4550"/>
        <end position="4560"/>
    </location>
</feature>
<feature type="compositionally biased region" description="Polar residues" evidence="2">
    <location>
        <begin position="5392"/>
        <end position="5401"/>
    </location>
</feature>
<feature type="compositionally biased region" description="Low complexity" evidence="2">
    <location>
        <begin position="5664"/>
        <end position="5680"/>
    </location>
</feature>
<feature type="compositionally biased region" description="Polar residues" evidence="2">
    <location>
        <begin position="5339"/>
        <end position="5348"/>
    </location>
</feature>
<feature type="region of interest" description="Disordered" evidence="2">
    <location>
        <begin position="175"/>
        <end position="335"/>
    </location>
</feature>
<feature type="compositionally biased region" description="Acidic residues" evidence="2">
    <location>
        <begin position="1159"/>
        <end position="1170"/>
    </location>
</feature>
<feature type="compositionally biased region" description="Basic and acidic residues" evidence="2">
    <location>
        <begin position="1391"/>
        <end position="1405"/>
    </location>
</feature>
<feature type="compositionally biased region" description="Basic and acidic residues" evidence="2">
    <location>
        <begin position="933"/>
        <end position="947"/>
    </location>
</feature>
<feature type="compositionally biased region" description="Basic and acidic residues" evidence="2">
    <location>
        <begin position="1064"/>
        <end position="1108"/>
    </location>
</feature>
<feature type="compositionally biased region" description="Low complexity" evidence="2">
    <location>
        <begin position="199"/>
        <end position="213"/>
    </location>
</feature>
<feature type="compositionally biased region" description="Basic and acidic residues" evidence="2">
    <location>
        <begin position="2923"/>
        <end position="2940"/>
    </location>
</feature>
<feature type="region of interest" description="Disordered" evidence="2">
    <location>
        <begin position="5040"/>
        <end position="5089"/>
    </location>
</feature>
<feature type="region of interest" description="Disordered" evidence="2">
    <location>
        <begin position="2062"/>
        <end position="2306"/>
    </location>
</feature>
<feature type="compositionally biased region" description="Basic and acidic residues" evidence="2">
    <location>
        <begin position="4366"/>
        <end position="4377"/>
    </location>
</feature>
<feature type="compositionally biased region" description="Low complexity" evidence="2">
    <location>
        <begin position="1745"/>
        <end position="1756"/>
    </location>
</feature>
<feature type="region of interest" description="Disordered" evidence="2">
    <location>
        <begin position="771"/>
        <end position="833"/>
    </location>
</feature>
<feature type="compositionally biased region" description="Low complexity" evidence="2">
    <location>
        <begin position="847"/>
        <end position="860"/>
    </location>
</feature>
<feature type="compositionally biased region" description="Basic and acidic residues" evidence="2">
    <location>
        <begin position="1899"/>
        <end position="1908"/>
    </location>
</feature>
<feature type="region of interest" description="Disordered" evidence="2">
    <location>
        <begin position="3384"/>
        <end position="3684"/>
    </location>
</feature>
<feature type="compositionally biased region" description="Basic and acidic residues" evidence="2">
    <location>
        <begin position="497"/>
        <end position="524"/>
    </location>
</feature>
<dbReference type="Proteomes" id="UP001369815">
    <property type="component" value="Unassembled WGS sequence"/>
</dbReference>
<keyword evidence="1" id="KW-0175">Coiled coil</keyword>
<feature type="compositionally biased region" description="Polar residues" evidence="2">
    <location>
        <begin position="3657"/>
        <end position="3677"/>
    </location>
</feature>
<feature type="compositionally biased region" description="Basic and acidic residues" evidence="2">
    <location>
        <begin position="1149"/>
        <end position="1158"/>
    </location>
</feature>
<feature type="compositionally biased region" description="Basic and acidic residues" evidence="2">
    <location>
        <begin position="2019"/>
        <end position="2028"/>
    </location>
</feature>
<feature type="compositionally biased region" description="Polar residues" evidence="2">
    <location>
        <begin position="3544"/>
        <end position="3555"/>
    </location>
</feature>
<feature type="coiled-coil region" evidence="1">
    <location>
        <begin position="5858"/>
        <end position="5885"/>
    </location>
</feature>
<sequence length="6230" mass="681306">MMTREHHRRRSPETSRRRRKERRDSREQLQNQQIALPAPPPEERNELITFRSRAPSPLSSSSSTSSSLVNISRPSRRFGLGAFFGGGGGSSSSGRKQHRVKKKRSRFLRFGNSSSSSVGSDLAYGKGYVERRRSREFSPPSSSAGRPRPRRDQTDEEILELGRQFAEIARKQNAEDLKAAGRSRPSTLVGAATVLSQFRRTNSGNSNRGVGSSKPRLDDSSDDSEWESASEDESSSSEFDSGLAYGSSGLSLPNTINQPLPRQSTPSSSRSPRPSQVYGPPLRRKSSVVDPRLFGPVNSLRGYVDAPCGFETVDRSTVVGSPQPYDPSGSPSEAVPITRPLQLVYPVATSDPSRVDVARGPVVSSQQDLSTASRPAPVPLQQPRPIAPVSISVFESGETESSNLERVSSKKARKDTTTHGSATVASESVPLGSDRKDDHDQDERSDDRYVMRSSKRSDAGVRAEKDEKRMSRHESPPRVRENSTETRQQTLFGYGPKSERDSNWEKIVPEIKRKFEKEGRRRDEHDDDIYDYDPARNKHKENQKDGRKIDNGEANQERRHTEDRVSRSDVRGYEPVTGPEYPTREAPIDPFQFQVADDAFSTPLYTTPKRPLTPDVITVDREPNFSSPEDHSSSERLSRRDSYERQLNNAVKIYEATEHATAPVSGIAFAAAAAAVIAEDRRGRSHEKDVVQEDANRYYREAELARRIKDAETRDAESSVVGKWKQDQQPTIVDVVSPPEMDHPKKKSPYDGPDADVRIDNILEHPKELSRFLAPDVKDDTKTPAFTARDPSAERERPMLNVVRPTPIPTPIPEGQRRPEEPVPKPLKKIDIPPPKVVPAVVTEPQSEVAAAPSAAKSVSWGKNQTKRYVVESPERGDDPYSGAKIVTPAETPRSRTGKKSAWGLGFIAATLGGSSRKSSSSTSEQTTSVEATEPRKAPRNGDEPTNRRASVQFRSTYDSPPVPGPKPSSLKGVQKSGSFPEDPVFTANIAAALESSGFDPKIVIDDANFHKRDSPSRSNDLGAYRSPFVESVTDLGIIDAPGTAASQSDREHGFIIGEVDTPSDERDISTDKSRTLSELNRAEARKQDKATERDSVEKPHVITDDSKAPGLSRSVTEDEWDVTSNKLSKKVRKRREKTARAQSLDDAPVEKKPRNEQELEAEFIAEGEDNSPKKRPKKSKKAVVVQEDSKQPDIIESPDITVPVDVSHVVRDVNTVQLGTSDRLDENSNGHKRDLEIYSSPSTSSTKPETLTDEPKEIAKADVFTPGGESSISRKDDRRSRGISGESFSRTVLPSELSTASSYGMVDTADSIVTTEDEWDAPEKSEKKSKRDNEASYSLPRSVPTSATSVDRSRKIDLTSEPGGEGVLRKNERSRRGSIDDDFVFPAVRGLEDWDSPNRLKNEPTQDSGARGASQTEPSAEELYDSPKEMTESASDVSREKTVSTGEELDIARKLKQSTRSSISHEDQPSTSQPVPQPEATVETSQRSKSDSDPSSSEALNRDANAVISDRSRYKDNQPTGNQTRNDKADDTKTAASTSRSADKKSRKGSKSEADKKSSGNTGFFGRLKSSIGMADEKQPLPKLEEDKNDSFLDNADIPGVGVGSTGDFIVSQESQSKATNAPLDEKAQIIPSSPARQPTLSQEAEPIDPEIAPREIRPAIDPKHGDLLPLPPSRSGSPISELGDNFPPLPDSRPETPERERHVRETPTHTRRRSTLETPTRPKTPSQSAIPIQFFRPGHRHSSSNGRSSPSVSPITATVEFGSESKNRSRPTSWEASRDFKPLLLLQKALRGSVDLSSSPEREYSLSESEIRERGSPSSAHVFLESPERDQPFRENIFSGPLSSPVGIPVEKPESPRVTERALQLQESPFGQPSDEASFQRNNRAEGSHLSPLPEEADLKVAEDSHSPFSSPTLLVAPKDRAQGGSAEGPLKDNLEDSAISKAATPTKAEPETPTTPDDRTSSQATKAVAVETPQEFLPVSDFFPGMKTPDSTDTFDTALSNADDREPLESSASSDKVQDYGRSQHETLSQTDELSVHPAIIEAAPLQEKDLSSIIQKRLFPAEQVEPSPVGISTKGIPEASEQDVDDNESIETVLPESSISEAREAQLSVDAQEPDSDASTIHSQSTGTTTKKSKRKKKKKRKNRQSHSTELDLEGPSTVPDTQNVALEKLPIHQVEDEVPVKSNPTPIEQPTSAEEKPVAVEELAFSHEKPTIPESKAPEIEIDKPTNDLHPEPMTESSPAPLESAVVEKSDTPETDVAIPPEVPSVEPKTSPIEPERNIVESKTPVNDPEIPSTEPVTTSELVVSSGEANAMDVEPNARESHIEESDASTLQRDILATEDEPIKVEPETHTAELEPIVKPEPTVLQSGPVVIESETSTSQTEPAVPRAESALVFAEPERPEQLASAPELSPGPSEENETKEKDAQQPLWENGQIEVTSPVEEPAQGVEELTQESTADSHHELPIDQQTSGQDQAETALLETHDQLEQPKETAPTAETSEGEEQKIETIAPEPEIQAIDEQTPAQEESQPLFQSPSIPAVQIEDQQPSTPAEGFVEAPTSPILAEQQPNLLPENESTSERALQEPARPSEANCNDEGTPQEILTPAQPAEPVLSSPAVDNNGDLQSAVPVLGQDEQPQSVSNPVLEEAQSPADITKPEDSIADGTPDEQPSLTEADLPHPVEQEPSGLALLENTNVDESAVQPDLLGGEDTRDQQGPASTTPLEAPLPSPNWNESSEDKQDKSSVSLEAAEEPSGLSLETDDAGPPSLSEEVFSKEARDTAQSLDEPSNEKGEDKEISQETSGIVDTSATNVPDPEPASQAAPSELDVHESQIVSDVPERPPRYRDHELDVPVVEEQLTISQPIAVNVLEPILEETEPIDDNVLSELDSSNKDSQEKGEERQLGTAETIDAPALSGELESEKSEKPERPERSEKPVGEPTIVETEADNKLPSDSLTPQVDLTAAAEVENQASESESTPNKEEEIEEERASDQIETVTNDTPQETPEILDATVEENKEVTPLTQDNVEKISEDTQAPQAKEDIDAPTTSNQLETDNKSENASINTSETPASIILPEISTEPDFISEDIIQAGEGFRFDSTPSGIEESEKHEENPQDAQLPGPLEQRSMEASVEPVGEIPAPDTTFNPDWDSIDIPPLPDFLSKPEEHSRDAPEAQQEQSHDQPVDPLDQLIHHIEAKSQSEVPGDIQQDQPEPRDVDTSTIIEQPAPQKAPEDSLEARNSLSVENTSKDEPRSVQEPSGEVVPAVKEPANDNVPTGADDVQEPPTQGESQVAPIPPAEETPLMDATSTAVPETQDKTEQPIESITNDSILATPQVDESTRVTPPISEDGQSNPPTEHAALGDSQVESNLLAENMTQIAVNVLPTITEEGESEGQDALDTTTGAAPMDEPSTEVPPSDLVETPSTLPQDQTNLGEVTPEAPMIVKPEEPVSQPHKDEPQSPANEDERTKKESQVQEQKPESSPLPTEPPTEQPQAPIIESSQPQDVMPLDSLSVDRTKTEPHLTEQNARGSSDFPTPKRSKTTSSLLDISPSPTKEPEPRASDVTGTTVHSQDSEQEPGVQTDKAGDDVLITRPEIAPSGEVTNVQDQEKTRQTNDLTENAMLEEEPVAEPVRDDEGLESVDTPRPEKSKESQERGSQSILDDMTSVPSQETAESAPSVPAAVDEAMNSTSTAMPIVSEEPSLPSPGKVDEPIETAITSVQQDTSSSHVDDQFTTADAKEVVEPEPKNPEDVFVEDKEGEEDKLILLDDNLSEQVPEQAIKESPTMPFVGEDGTQVLAPTEVSKEEKMDEPASPKKNRKGKKSKRKNARDENASQVEPSQVSVDTLGNDKQMESGTSQQSPEGADVIELGPTESEGGVDAKDVGGSDDVQSQEQNQAKLESAAQPDISEITETENLAAESTKDEKVGEVVPTKKSKKNKKKKRGSLRGEETILEPEPTQPANDLVAATSTVDQANTDKAPIPEDLASHDVDLKPNQNAEERKESDIQESELEARTPAEPESDSKPKHLESSPMDLSSTDVPLVSMEDSVPIGESPSTSLLEAPAKSPVIEAPVMSTQDDGPSAEDNISAMAPLQTVEEQVENDTLPESSIPLTDQAPTESIDVVPTPNEFNAEGSTQAEAVSPETIINEELEEQTNVLPISPHEESVSQGPAQSDEKREETVDPVTSETPVEAIHLEEFPRSREDLQPADLTQLEATASGEHEQTEDLPIQEPVQLEEPATSEEQPKQEPSKVEELVQPDEPEKSVSSPQDLLVVKEPAQQEPAEPEEPTRRSEPELLTQAQEFARPESSATPGQELPVTLDETESTPTKKSKKSKKKKKATQVEPEPAAGSTQLVEPQTPTELPKRSAEQFVDQRAEQRNSWGFFGGLTDSFKSLLSMQEPTTTSKNDKNTADSSEALTSPEPKTEKEASQPETLPTQEAIPSLEQEERPSVLEQSQEAQQVSSQPVVDDTSAIITDAVSEDASSGVATSKESKGKDNEISQDSQELESQAVVALESQAQPVLEESSMQESQEPTDALPKVEQPPVSEEKEKRERDLQSSGSKMSKKERRKMKKLAALAAELFQPQPGSDSRINERVVPETVPGPSEQPPELANPDSEVTNTSITGVIDGTSTNIQEVDSQSPIVETEHSIQPIQEHVEDHAEENGEKLDVPTSQEETPIPSSEQAPTTSEVETIAKDTSADINTDATTEATPDVHESKDILPNVPIESLEKEKEAQISSIPEISTEVSNSDPQSQSLPDSEKQDETTTSTGTSVNVEHLPVGSNDIPERVKTPKIGTGKHLELPVYEQLDTDPSQTSPLSRKKSRKDKKKKRLSAQAGLEAGSRSQTPVNQEPNTGNDSSDIFTGESIAPQPERTMVNEGEWLESPNSSPQDKARRKASGTSTPLESIEDALVNASPDTVGKENAPRRLTLENTSEVEGQSSKAKDVEEIPPKPKDQDQNAENINISHPDETSVEVSEITQPPSPVSERHPDKEPLSETRQNISEHIELPEPVTPPQTPSTVAARTVNVDLSPAQLSSHIEHERPFDQSPLPGKRIRTRLSRNEATTSEFSPTQPKFPQSTEGSGYEARGLLPPAGIYTTKISDDNTALHNIIPTRDSVVSYLESQLIPTAAIPHNVEEDSGVKQISTSGLLPVVTPRREVTASRPEKQPSSEIQDRENTLTDATRKFIGDASPVAKSDDISALPSDSQSSQLEPERKEKKSLTIRSTARQPNHIEDMTTPARKIAAILMEAHFHSSKKNKDVDEDADPSVRERISAASPTEEATHSTEKYANMKKPDTQDILDNRAVPEIPESRALEGEHAKVDASDLKAKPSTEANVQTETPPSKLKEIASTRDLAVQGSGTKDIESPVVGRQVQQSLPEPRTASHDSPTSQKPPTTEIIKGLDDLDTSERASGPSEPTVERKMDEASLKSPSSRYLIQDYENSGRNSPRVLPPVKEETREELQDERQNRGDGTPSKASIITEANRDSGFTVDSPNPIRRSSWDELSLRDSAVHLQDWPESTPKKAEILEKESSDIRTPQPNEKRSKKLGLGNETPKLSTPVARSQDEMESIDPRKARLGKSQEVGKRSVSESISRGSTPGIENHQPRRSASNTSISRLRTPEPQQFRPESPGGRNFRSGSNTPPLALRRMGKRMSGDLRSLSSNLSNNNNGSRENLHQNNENHLQQQTTTTTTTTTPVANEGRVRAKDMTDVYDGYGEGRIGSPRSPTRPQSMRRRQSIQVLELESRVEQLVAENRALADAKAHAEQNQSHRTASAITERDAEIESLKASLEWLRKEVTRLTEINEGLHSANNVLALQHNEKYGRLESQHASAAKELEDSRLARIDYDRTIQEKDGEIQELRAQLEVTKQQVKEMQRQILAQKPPDADILRLKDEDHFDHRCQQLCQHVQQWVLRFSKFSDMRACRLTGEINDEKIIDRLDNAVLDGSDVDEYLSDRVRRRDIFMSMTMNMIWEFVFTRYLFGMDREHRQKLKSLEKLLLEVGPPAAVRQWRAITLTLLSKRPAFGDQRNQDTEAVVQAVFQTLCMILPPPSNLEAQIQSQLRRVMREAVDLSIEMRTQRAEYMMLPPLQPEYDANGDLVRTVAFNAALMNERSGDSISNEQYEAQHAIVRTVLFPLVVKKGDDNGVGDEEVVICPAQVLVAKPPRRATIRIVTPTSEAGSVPLSRGATPSAAAPSTVSLQMQDAPLPMPTPPQEAEYLEGGI</sequence>
<feature type="compositionally biased region" description="Low complexity" evidence="2">
    <location>
        <begin position="1240"/>
        <end position="1249"/>
    </location>
</feature>
<feature type="compositionally biased region" description="Basic and acidic residues" evidence="2">
    <location>
        <begin position="2485"/>
        <end position="2494"/>
    </location>
</feature>
<feature type="compositionally biased region" description="Polar residues" evidence="2">
    <location>
        <begin position="2803"/>
        <end position="2815"/>
    </location>
</feature>
<feature type="compositionally biased region" description="Basic and acidic residues" evidence="2">
    <location>
        <begin position="3165"/>
        <end position="3186"/>
    </location>
</feature>
<feature type="compositionally biased region" description="Basic and acidic residues" evidence="2">
    <location>
        <begin position="618"/>
        <end position="643"/>
    </location>
</feature>
<feature type="compositionally biased region" description="Polar residues" evidence="2">
    <location>
        <begin position="4620"/>
        <end position="4647"/>
    </location>
</feature>
<feature type="compositionally biased region" description="Basic residues" evidence="2">
    <location>
        <begin position="4567"/>
        <end position="4577"/>
    </location>
</feature>
<feature type="compositionally biased region" description="Basic residues" evidence="2">
    <location>
        <begin position="4824"/>
        <end position="4837"/>
    </location>
</feature>
<feature type="compositionally biased region" description="Polar residues" evidence="2">
    <location>
        <begin position="2996"/>
        <end position="3007"/>
    </location>
</feature>
<feature type="compositionally biased region" description="Polar residues" evidence="2">
    <location>
        <begin position="4353"/>
        <end position="4364"/>
    </location>
</feature>
<feature type="compositionally biased region" description="Basic and acidic residues" evidence="2">
    <location>
        <begin position="4924"/>
        <end position="4934"/>
    </location>
</feature>
<feature type="compositionally biased region" description="Basic and acidic residues" evidence="2">
    <location>
        <begin position="3447"/>
        <end position="3481"/>
    </location>
</feature>
<feature type="compositionally biased region" description="Basic and acidic residues" evidence="2">
    <location>
        <begin position="2841"/>
        <end position="2854"/>
    </location>
</feature>
<feature type="region of interest" description="Disordered" evidence="2">
    <location>
        <begin position="1792"/>
        <end position="2039"/>
    </location>
</feature>
<organism evidence="3 4">
    <name type="scientific">Daldinia eschscholtzii</name>
    <dbReference type="NCBI Taxonomy" id="292717"/>
    <lineage>
        <taxon>Eukaryota</taxon>
        <taxon>Fungi</taxon>
        <taxon>Dikarya</taxon>
        <taxon>Ascomycota</taxon>
        <taxon>Pezizomycotina</taxon>
        <taxon>Sordariomycetes</taxon>
        <taxon>Xylariomycetidae</taxon>
        <taxon>Xylariales</taxon>
        <taxon>Hypoxylaceae</taxon>
        <taxon>Daldinia</taxon>
    </lineage>
</organism>
<feature type="compositionally biased region" description="Basic and acidic residues" evidence="2">
    <location>
        <begin position="3515"/>
        <end position="3525"/>
    </location>
</feature>
<feature type="compositionally biased region" description="Basic and acidic residues" evidence="2">
    <location>
        <begin position="5507"/>
        <end position="5518"/>
    </location>
</feature>
<feature type="compositionally biased region" description="Basic and acidic residues" evidence="2">
    <location>
        <begin position="4991"/>
        <end position="5013"/>
    </location>
</feature>
<feature type="compositionally biased region" description="Basic and acidic residues" evidence="2">
    <location>
        <begin position="5528"/>
        <end position="5541"/>
    </location>
</feature>
<evidence type="ECO:0000313" key="4">
    <source>
        <dbReference type="Proteomes" id="UP001369815"/>
    </source>
</evidence>
<dbReference type="PANTHER" id="PTHR40641:SF2">
    <property type="entry name" value="INVOLUCRIN REPEAT PROTEIN"/>
    <property type="match status" value="1"/>
</dbReference>
<feature type="compositionally biased region" description="Acidic residues" evidence="2">
    <location>
        <begin position="220"/>
        <end position="235"/>
    </location>
</feature>
<feature type="compositionally biased region" description="Basic residues" evidence="2">
    <location>
        <begin position="3935"/>
        <end position="3947"/>
    </location>
</feature>
<feature type="region of interest" description="Disordered" evidence="2">
    <location>
        <begin position="3721"/>
        <end position="4088"/>
    </location>
</feature>
<feature type="region of interest" description="Disordered" evidence="2">
    <location>
        <begin position="847"/>
        <end position="983"/>
    </location>
</feature>
<feature type="compositionally biased region" description="Basic and acidic residues" evidence="2">
    <location>
        <begin position="3804"/>
        <end position="3815"/>
    </location>
</feature>
<feature type="region of interest" description="Disordered" evidence="2">
    <location>
        <begin position="1"/>
        <end position="158"/>
    </location>
</feature>
<evidence type="ECO:0008006" key="5">
    <source>
        <dbReference type="Google" id="ProtNLM"/>
    </source>
</evidence>
<feature type="compositionally biased region" description="Polar residues" evidence="2">
    <location>
        <begin position="948"/>
        <end position="959"/>
    </location>
</feature>
<feature type="compositionally biased region" description="Basic and acidic residues" evidence="2">
    <location>
        <begin position="4659"/>
        <end position="4673"/>
    </location>
</feature>
<feature type="compositionally biased region" description="Polar residues" evidence="2">
    <location>
        <begin position="3969"/>
        <end position="3978"/>
    </location>
</feature>
<feature type="compositionally biased region" description="Polar residues" evidence="2">
    <location>
        <begin position="2470"/>
        <end position="2479"/>
    </location>
</feature>
<feature type="compositionally biased region" description="Basic and acidic residues" evidence="2">
    <location>
        <begin position="5425"/>
        <end position="5434"/>
    </location>
</feature>
<feature type="compositionally biased region" description="Polar residues" evidence="2">
    <location>
        <begin position="5615"/>
        <end position="5624"/>
    </location>
</feature>
<feature type="compositionally biased region" description="Polar residues" evidence="2">
    <location>
        <begin position="4935"/>
        <end position="4946"/>
    </location>
</feature>
<feature type="compositionally biased region" description="Polar residues" evidence="2">
    <location>
        <begin position="1406"/>
        <end position="1419"/>
    </location>
</feature>
<feature type="compositionally biased region" description="Polar residues" evidence="2">
    <location>
        <begin position="4399"/>
        <end position="4408"/>
    </location>
</feature>
<feature type="compositionally biased region" description="Basic and acidic residues" evidence="2">
    <location>
        <begin position="869"/>
        <end position="879"/>
    </location>
</feature>
<feature type="compositionally biased region" description="Polar residues" evidence="2">
    <location>
        <begin position="3049"/>
        <end position="3072"/>
    </location>
</feature>
<feature type="compositionally biased region" description="Basic and acidic residues" evidence="2">
    <location>
        <begin position="5461"/>
        <end position="5476"/>
    </location>
</feature>
<feature type="compositionally biased region" description="Basic and acidic residues" evidence="2">
    <location>
        <begin position="815"/>
        <end position="831"/>
    </location>
</feature>
<feature type="compositionally biased region" description="Polar residues" evidence="2">
    <location>
        <begin position="3721"/>
        <end position="3737"/>
    </location>
</feature>
<feature type="compositionally biased region" description="Basic and acidic residues" evidence="2">
    <location>
        <begin position="5161"/>
        <end position="5193"/>
    </location>
</feature>
<feature type="compositionally biased region" description="Gly residues" evidence="2">
    <location>
        <begin position="82"/>
        <end position="91"/>
    </location>
</feature>
<feature type="compositionally biased region" description="Basic and acidic residues" evidence="2">
    <location>
        <begin position="2346"/>
        <end position="2363"/>
    </location>
</feature>
<feature type="compositionally biased region" description="Basic residues" evidence="2">
    <location>
        <begin position="1"/>
        <end position="21"/>
    </location>
</feature>
<feature type="region of interest" description="Disordered" evidence="2">
    <location>
        <begin position="4101"/>
        <end position="4377"/>
    </location>
</feature>
<feature type="compositionally biased region" description="Polar residues" evidence="2">
    <location>
        <begin position="3835"/>
        <end position="3847"/>
    </location>
</feature>
<feature type="compositionally biased region" description="Basic and acidic residues" evidence="2">
    <location>
        <begin position="5407"/>
        <end position="5416"/>
    </location>
</feature>
<feature type="compositionally biased region" description="Basic and acidic residues" evidence="2">
    <location>
        <begin position="771"/>
        <end position="782"/>
    </location>
</feature>
<feature type="compositionally biased region" description="Polar residues" evidence="2">
    <location>
        <begin position="5067"/>
        <end position="5087"/>
    </location>
</feature>
<feature type="compositionally biased region" description="Polar residues" evidence="2">
    <location>
        <begin position="3323"/>
        <end position="3334"/>
    </location>
</feature>
<feature type="compositionally biased region" description="Polar residues" evidence="2">
    <location>
        <begin position="2526"/>
        <end position="2540"/>
    </location>
</feature>
<feature type="compositionally biased region" description="Low complexity" evidence="2">
    <location>
        <begin position="137"/>
        <end position="146"/>
    </location>
</feature>
<feature type="compositionally biased region" description="Basic and acidic residues" evidence="2">
    <location>
        <begin position="1653"/>
        <end position="1668"/>
    </location>
</feature>
<feature type="region of interest" description="Disordered" evidence="2">
    <location>
        <begin position="2345"/>
        <end position="2854"/>
    </location>
</feature>
<reference evidence="3 4" key="1">
    <citation type="journal article" date="2024" name="Front Chem Biol">
        <title>Unveiling the potential of Daldinia eschscholtzii MFLUCC 19-0629 through bioactivity and bioinformatics studies for enhanced sustainable agriculture production.</title>
        <authorList>
            <person name="Brooks S."/>
            <person name="Weaver J.A."/>
            <person name="Klomchit A."/>
            <person name="Alharthi S.A."/>
            <person name="Onlamun T."/>
            <person name="Nurani R."/>
            <person name="Vong T.K."/>
            <person name="Alberti F."/>
            <person name="Greco C."/>
        </authorList>
    </citation>
    <scope>NUCLEOTIDE SEQUENCE [LARGE SCALE GENOMIC DNA]</scope>
    <source>
        <strain evidence="3">MFLUCC 19-0629</strain>
    </source>
</reference>
<keyword evidence="4" id="KW-1185">Reference proteome</keyword>
<feature type="compositionally biased region" description="Basic and acidic residues" evidence="2">
    <location>
        <begin position="1802"/>
        <end position="1817"/>
    </location>
</feature>
<feature type="compositionally biased region" description="Polar residues" evidence="2">
    <location>
        <begin position="3890"/>
        <end position="3900"/>
    </location>
</feature>
<feature type="compositionally biased region" description="Polar residues" evidence="2">
    <location>
        <begin position="1287"/>
        <end position="1303"/>
    </location>
</feature>
<feature type="region of interest" description="Disordered" evidence="2">
    <location>
        <begin position="602"/>
        <end position="643"/>
    </location>
</feature>
<feature type="region of interest" description="Disordered" evidence="2">
    <location>
        <begin position="5259"/>
        <end position="5742"/>
    </location>
</feature>
<feature type="compositionally biased region" description="Low complexity" evidence="2">
    <location>
        <begin position="5692"/>
        <end position="5703"/>
    </location>
</feature>
<feature type="region of interest" description="Disordered" evidence="2">
    <location>
        <begin position="6210"/>
        <end position="6230"/>
    </location>
</feature>
<feature type="compositionally biased region" description="Polar residues" evidence="2">
    <location>
        <begin position="4847"/>
        <end position="4866"/>
    </location>
</feature>
<protein>
    <recommendedName>
        <fullName evidence="5">Involucrin repeat protein</fullName>
    </recommendedName>
</protein>
<feature type="compositionally biased region" description="Polar residues" evidence="2">
    <location>
        <begin position="4740"/>
        <end position="4762"/>
    </location>
</feature>
<feature type="compositionally biased region" description="Polar residues" evidence="2">
    <location>
        <begin position="3526"/>
        <end position="3536"/>
    </location>
</feature>
<feature type="compositionally biased region" description="Polar residues" evidence="2">
    <location>
        <begin position="363"/>
        <end position="373"/>
    </location>
</feature>
<feature type="compositionally biased region" description="Basic and acidic residues" evidence="2">
    <location>
        <begin position="4246"/>
        <end position="4257"/>
    </location>
</feature>
<feature type="compositionally biased region" description="Basic and acidic residues" evidence="2">
    <location>
        <begin position="533"/>
        <end position="572"/>
    </location>
</feature>
<feature type="compositionally biased region" description="Acidic residues" evidence="2">
    <location>
        <begin position="2084"/>
        <end position="2093"/>
    </location>
</feature>
<feature type="region of interest" description="Disordered" evidence="2">
    <location>
        <begin position="710"/>
        <end position="757"/>
    </location>
</feature>
<feature type="compositionally biased region" description="Basic and acidic residues" evidence="2">
    <location>
        <begin position="3987"/>
        <end position="4031"/>
    </location>
</feature>
<feature type="compositionally biased region" description="Low complexity" evidence="2">
    <location>
        <begin position="1944"/>
        <end position="1958"/>
    </location>
</feature>
<feature type="compositionally biased region" description="Basic and acidic residues" evidence="2">
    <location>
        <begin position="4947"/>
        <end position="4962"/>
    </location>
</feature>
<feature type="compositionally biased region" description="Basic residues" evidence="2">
    <location>
        <begin position="1128"/>
        <end position="1138"/>
    </location>
</feature>
<feature type="region of interest" description="Disordered" evidence="2">
    <location>
        <begin position="1041"/>
        <end position="1780"/>
    </location>
</feature>
<feature type="compositionally biased region" description="Basic residues" evidence="2">
    <location>
        <begin position="3817"/>
        <end position="3829"/>
    </location>
</feature>
<feature type="compositionally biased region" description="Basic and acidic residues" evidence="2">
    <location>
        <begin position="4196"/>
        <end position="4208"/>
    </location>
</feature>
<feature type="compositionally biased region" description="Polar residues" evidence="2">
    <location>
        <begin position="2187"/>
        <end position="2197"/>
    </location>
</feature>
<feature type="compositionally biased region" description="Polar residues" evidence="2">
    <location>
        <begin position="5436"/>
        <end position="5453"/>
    </location>
</feature>
<evidence type="ECO:0000256" key="1">
    <source>
        <dbReference type="SAM" id="Coils"/>
    </source>
</evidence>
<feature type="compositionally biased region" description="Polar residues" evidence="2">
    <location>
        <begin position="3424"/>
        <end position="3436"/>
    </location>
</feature>
<name>A0AAX6MPC8_9PEZI</name>
<feature type="compositionally biased region" description="Basic and acidic residues" evidence="2">
    <location>
        <begin position="1368"/>
        <end position="1380"/>
    </location>
</feature>
<feature type="compositionally biased region" description="Basic and acidic residues" evidence="2">
    <location>
        <begin position="1223"/>
        <end position="1237"/>
    </location>
</feature>
<feature type="compositionally biased region" description="Pro residues" evidence="2">
    <location>
        <begin position="376"/>
        <end position="386"/>
    </location>
</feature>
<feature type="compositionally biased region" description="Basic and acidic residues" evidence="2">
    <location>
        <begin position="433"/>
        <end position="484"/>
    </location>
</feature>
<feature type="region of interest" description="Disordered" evidence="2">
    <location>
        <begin position="350"/>
        <end position="588"/>
    </location>
</feature>
<feature type="compositionally biased region" description="Polar residues" evidence="2">
    <location>
        <begin position="4675"/>
        <end position="4695"/>
    </location>
</feature>
<gene>
    <name evidence="3" type="ORF">Daesc_004487</name>
</gene>
<feature type="compositionally biased region" description="Low complexity" evidence="2">
    <location>
        <begin position="4455"/>
        <end position="4471"/>
    </location>
</feature>
<feature type="compositionally biased region" description="Polar residues" evidence="2">
    <location>
        <begin position="4107"/>
        <end position="4120"/>
    </location>
</feature>
<proteinExistence type="predicted"/>
<evidence type="ECO:0000313" key="3">
    <source>
        <dbReference type="EMBL" id="KAK6954520.1"/>
    </source>
</evidence>
<feature type="compositionally biased region" description="Polar residues" evidence="2">
    <location>
        <begin position="1867"/>
        <end position="1884"/>
    </location>
</feature>
<feature type="compositionally biased region" description="Basic and acidic residues" evidence="2">
    <location>
        <begin position="5316"/>
        <end position="5337"/>
    </location>
</feature>
<feature type="compositionally biased region" description="Basic and acidic residues" evidence="2">
    <location>
        <begin position="1322"/>
        <end position="1335"/>
    </location>
</feature>
<comment type="caution">
    <text evidence="3">The sequence shown here is derived from an EMBL/GenBank/DDBJ whole genome shotgun (WGS) entry which is preliminary data.</text>
</comment>
<feature type="compositionally biased region" description="Basic and acidic residues" evidence="2">
    <location>
        <begin position="2198"/>
        <end position="2238"/>
    </location>
</feature>
<dbReference type="InterPro" id="IPR053268">
    <property type="entry name" value="Woronin_anchor"/>
</dbReference>
<feature type="compositionally biased region" description="Basic and acidic residues" evidence="2">
    <location>
        <begin position="1576"/>
        <end position="1592"/>
    </location>
</feature>
<feature type="compositionally biased region" description="Low complexity" evidence="2">
    <location>
        <begin position="1203"/>
        <end position="1217"/>
    </location>
</feature>
<feature type="compositionally biased region" description="Low complexity" evidence="2">
    <location>
        <begin position="236"/>
        <end position="276"/>
    </location>
</feature>
<evidence type="ECO:0000256" key="2">
    <source>
        <dbReference type="SAM" id="MobiDB-lite"/>
    </source>
</evidence>
<feature type="region of interest" description="Disordered" evidence="2">
    <location>
        <begin position="4399"/>
        <end position="5024"/>
    </location>
</feature>
<feature type="compositionally biased region" description="Polar residues" evidence="2">
    <location>
        <begin position="4770"/>
        <end position="4779"/>
    </location>
</feature>
<feature type="compositionally biased region" description="Basic and acidic residues" evidence="2">
    <location>
        <begin position="3739"/>
        <end position="3768"/>
    </location>
</feature>
<feature type="compositionally biased region" description="Basic and acidic residues" evidence="2">
    <location>
        <begin position="2893"/>
        <end position="2906"/>
    </location>
</feature>
<dbReference type="PANTHER" id="PTHR40641">
    <property type="entry name" value="INVOLUCRIN REPEAT PROTEIN (AFU_ORTHOLOGUE AFUA_2G08060)"/>
    <property type="match status" value="1"/>
</dbReference>
<feature type="compositionally biased region" description="Basic and acidic residues" evidence="2">
    <location>
        <begin position="2174"/>
        <end position="2184"/>
    </location>
</feature>
<feature type="compositionally biased region" description="Basic and acidic residues" evidence="2">
    <location>
        <begin position="1426"/>
        <end position="1443"/>
    </location>
</feature>
<feature type="compositionally biased region" description="Low complexity" evidence="2">
    <location>
        <begin position="915"/>
        <end position="932"/>
    </location>
</feature>
<feature type="compositionally biased region" description="Basic residues" evidence="2">
    <location>
        <begin position="4332"/>
        <end position="4343"/>
    </location>
</feature>
<feature type="compositionally biased region" description="Basic residues" evidence="2">
    <location>
        <begin position="95"/>
        <end position="107"/>
    </location>
</feature>
<feature type="compositionally biased region" description="Polar residues" evidence="2">
    <location>
        <begin position="4704"/>
        <end position="4714"/>
    </location>
</feature>
<feature type="region of interest" description="Disordered" evidence="2">
    <location>
        <begin position="2880"/>
        <end position="3366"/>
    </location>
</feature>
<feature type="compositionally biased region" description="Polar residues" evidence="2">
    <location>
        <begin position="1992"/>
        <end position="2003"/>
    </location>
</feature>
<feature type="compositionally biased region" description="Basic residues" evidence="2">
    <location>
        <begin position="2135"/>
        <end position="2149"/>
    </location>
</feature>
<dbReference type="EMBL" id="JBANMG010000004">
    <property type="protein sequence ID" value="KAK6954520.1"/>
    <property type="molecule type" value="Genomic_DNA"/>
</dbReference>
<feature type="compositionally biased region" description="Basic and acidic residues" evidence="2">
    <location>
        <begin position="1853"/>
        <end position="1862"/>
    </location>
</feature>